<dbReference type="PROSITE" id="PS51819">
    <property type="entry name" value="VOC"/>
    <property type="match status" value="1"/>
</dbReference>
<dbReference type="EMBL" id="AP025730">
    <property type="protein sequence ID" value="BDI04968.1"/>
    <property type="molecule type" value="Genomic_DNA"/>
</dbReference>
<name>A0ABM7YKS5_9BURK</name>
<dbReference type="Gene3D" id="3.10.180.10">
    <property type="entry name" value="2,3-Dihydroxybiphenyl 1,2-Dioxygenase, domain 1"/>
    <property type="match status" value="1"/>
</dbReference>
<dbReference type="Proteomes" id="UP001057498">
    <property type="component" value="Chromosome"/>
</dbReference>
<dbReference type="CDD" id="cd08352">
    <property type="entry name" value="VOC_Bs_YwkD_like"/>
    <property type="match status" value="1"/>
</dbReference>
<reference evidence="3" key="1">
    <citation type="submission" date="2022-04" db="EMBL/GenBank/DDBJ databases">
        <title>Whole genome sequence of Sphaerotilus sp. FB-5.</title>
        <authorList>
            <person name="Takeda M."/>
            <person name="Narihara S."/>
            <person name="Akimoto M."/>
            <person name="Akimoto R."/>
            <person name="Nishiyashiki S."/>
            <person name="Murakami T."/>
        </authorList>
    </citation>
    <scope>NUCLEOTIDE SEQUENCE</scope>
    <source>
        <strain evidence="3">FB-5</strain>
    </source>
</reference>
<dbReference type="PANTHER" id="PTHR36113:SF6">
    <property type="entry name" value="FOSFOMYCIN RESISTANCE PROTEIN FOSX"/>
    <property type="match status" value="1"/>
</dbReference>
<proteinExistence type="predicted"/>
<keyword evidence="4" id="KW-1185">Reference proteome</keyword>
<dbReference type="InterPro" id="IPR037523">
    <property type="entry name" value="VOC_core"/>
</dbReference>
<gene>
    <name evidence="3" type="ORF">CATMQ487_19380</name>
</gene>
<dbReference type="InterPro" id="IPR037478">
    <property type="entry name" value="YwkD-like_dom"/>
</dbReference>
<evidence type="ECO:0000313" key="4">
    <source>
        <dbReference type="Proteomes" id="UP001057498"/>
    </source>
</evidence>
<keyword evidence="1" id="KW-0479">Metal-binding</keyword>
<feature type="domain" description="VOC" evidence="2">
    <location>
        <begin position="8"/>
        <end position="131"/>
    </location>
</feature>
<accession>A0ABM7YKS5</accession>
<organism evidence="3 4">
    <name type="scientific">Sphaerotilus microaerophilus</name>
    <dbReference type="NCBI Taxonomy" id="2914710"/>
    <lineage>
        <taxon>Bacteria</taxon>
        <taxon>Pseudomonadati</taxon>
        <taxon>Pseudomonadota</taxon>
        <taxon>Betaproteobacteria</taxon>
        <taxon>Burkholderiales</taxon>
        <taxon>Sphaerotilaceae</taxon>
        <taxon>Sphaerotilus</taxon>
    </lineage>
</organism>
<evidence type="ECO:0000256" key="1">
    <source>
        <dbReference type="ARBA" id="ARBA00022723"/>
    </source>
</evidence>
<dbReference type="SUPFAM" id="SSF54593">
    <property type="entry name" value="Glyoxalase/Bleomycin resistance protein/Dihydroxybiphenyl dioxygenase"/>
    <property type="match status" value="1"/>
</dbReference>
<dbReference type="InterPro" id="IPR051332">
    <property type="entry name" value="Fosfomycin_Res_Enzymes"/>
</dbReference>
<protein>
    <submittedName>
        <fullName evidence="3">VOC family protein</fullName>
    </submittedName>
</protein>
<sequence>MPTPALRGLHHAAIICSDYARSKRFYAGLLGLRIVAEHHREARCSWKLDLALPDGAQIELFSFPEPPPRPSRPEARGLRHLAFAVTDLDASVAALQAGGVEVEPIRVDEYTGARFTFFADPDGLPLELYEVSAGSL</sequence>
<dbReference type="InterPro" id="IPR029068">
    <property type="entry name" value="Glyas_Bleomycin-R_OHBP_Dase"/>
</dbReference>
<evidence type="ECO:0000313" key="3">
    <source>
        <dbReference type="EMBL" id="BDI04968.1"/>
    </source>
</evidence>
<dbReference type="PANTHER" id="PTHR36113">
    <property type="entry name" value="LYASE, PUTATIVE-RELATED-RELATED"/>
    <property type="match status" value="1"/>
</dbReference>
<dbReference type="InterPro" id="IPR004360">
    <property type="entry name" value="Glyas_Fos-R_dOase_dom"/>
</dbReference>
<dbReference type="Pfam" id="PF00903">
    <property type="entry name" value="Glyoxalase"/>
    <property type="match status" value="1"/>
</dbReference>
<evidence type="ECO:0000259" key="2">
    <source>
        <dbReference type="PROSITE" id="PS51819"/>
    </source>
</evidence>
<dbReference type="NCBIfam" id="NF008551">
    <property type="entry name" value="PRK11478.1"/>
    <property type="match status" value="1"/>
</dbReference>
<dbReference type="RefSeq" id="WP_251973048.1">
    <property type="nucleotide sequence ID" value="NZ_AP025730.1"/>
</dbReference>